<dbReference type="Pfam" id="PF12965">
    <property type="entry name" value="DUF3854"/>
    <property type="match status" value="1"/>
</dbReference>
<keyword evidence="5" id="KW-1185">Reference proteome</keyword>
<dbReference type="InterPro" id="IPR003450">
    <property type="entry name" value="Replication_origin-bd"/>
</dbReference>
<dbReference type="GO" id="GO:0006260">
    <property type="term" value="P:DNA replication"/>
    <property type="evidence" value="ECO:0007669"/>
    <property type="project" value="InterPro"/>
</dbReference>
<dbReference type="PANTHER" id="PTHR34985:SF1">
    <property type="entry name" value="SLR0554 PROTEIN"/>
    <property type="match status" value="1"/>
</dbReference>
<keyword evidence="4" id="KW-0347">Helicase</keyword>
<dbReference type="PANTHER" id="PTHR34985">
    <property type="entry name" value="SLR0554 PROTEIN"/>
    <property type="match status" value="1"/>
</dbReference>
<keyword evidence="4" id="KW-0067">ATP-binding</keyword>
<geneLocation type="plasmid" evidence="4 5">
    <name>pCYLST.03</name>
</geneLocation>
<keyword evidence="4" id="KW-0614">Plasmid</keyword>
<proteinExistence type="predicted"/>
<reference evidence="4 5" key="1">
    <citation type="submission" date="2012-06" db="EMBL/GenBank/DDBJ databases">
        <title>Finished plasmid 3 of genome of Cylindrospermum stagnale PCC 7417.</title>
        <authorList>
            <consortium name="US DOE Joint Genome Institute"/>
            <person name="Gugger M."/>
            <person name="Coursin T."/>
            <person name="Rippka R."/>
            <person name="Tandeau De Marsac N."/>
            <person name="Huntemann M."/>
            <person name="Wei C.-L."/>
            <person name="Han J."/>
            <person name="Detter J.C."/>
            <person name="Han C."/>
            <person name="Tapia R."/>
            <person name="Davenport K."/>
            <person name="Daligault H."/>
            <person name="Erkkila T."/>
            <person name="Gu W."/>
            <person name="Munk A.C.C."/>
            <person name="Teshima H."/>
            <person name="Xu Y."/>
            <person name="Chain P."/>
            <person name="Chen A."/>
            <person name="Krypides N."/>
            <person name="Mavromatis K."/>
            <person name="Markowitz V."/>
            <person name="Szeto E."/>
            <person name="Ivanova N."/>
            <person name="Mikhailova N."/>
            <person name="Ovchinnikova G."/>
            <person name="Pagani I."/>
            <person name="Pati A."/>
            <person name="Goodwin L."/>
            <person name="Peters L."/>
            <person name="Pitluck S."/>
            <person name="Woyke T."/>
            <person name="Kerfeld C."/>
        </authorList>
    </citation>
    <scope>NUCLEOTIDE SEQUENCE [LARGE SCALE GENOMIC DNA]</scope>
    <source>
        <strain evidence="4 5">PCC 7417</strain>
        <plasmid evidence="5">Plasmid pCYLST.03</plasmid>
    </source>
</reference>
<dbReference type="RefSeq" id="WP_015211445.1">
    <property type="nucleotide sequence ID" value="NC_019758.1"/>
</dbReference>
<dbReference type="InterPro" id="IPR034154">
    <property type="entry name" value="TOPRIM_DnaG/twinkle"/>
</dbReference>
<dbReference type="GO" id="GO:0004386">
    <property type="term" value="F:helicase activity"/>
    <property type="evidence" value="ECO:0007669"/>
    <property type="project" value="UniProtKB-KW"/>
</dbReference>
<evidence type="ECO:0000259" key="2">
    <source>
        <dbReference type="Pfam" id="PF02399"/>
    </source>
</evidence>
<sequence>MTIIVNSTIIGNSQERIFSQSSHNSTNLTDSYENHSQNSVLTDSYGFLASNSGSGSVSTDVHGLICGNLLALQTALNCIDFVKFRDLLKFRAIGSKAKSFTVKAVKRLYKLIKGNSVQKPLQEIKSAKTKKTETETELRAKYQTFLENYPEAKLIYKHWKDLELSGIDDGIKALNYISVEGNTTYSYILSDVEKRINTGGLTASTMRMYGHLYAGGMVCKTVDLINSRDESEWCQVKPNQPRPGKNGKPVKYEAPKGKKGNLTELYALKLPRHIKEKFCEDPLVLDGQDWGFWQYVRDKGLTIVITEGSKKAAALLSHGILAIAVSGVWLWGVSEKDGNGKVINRELIPALQYFVDVPREWVVCFDSDAKHKTVVGVSKALNSLGFAIKKQKSTVSVMSWNGAIGKGIDDVIFNAGKDYLDIIYQAKIPFIEWGTSNLNKLLIDADLLINKEKIGILDIPADRNLIFIKSDKNTGKTWAISEWLKQFSEGEQKRILAIVHRVQLGRALCEKFKLPYVDDKTEQSQIDKLVYGYGLCINSLHPFSQARFNPDSWKGAIIVLDEVCQLIWHLLTDPNMKQQRVRVFNNFKLLLNTVIKSGGKIICADADLNDIAVNFICSLIDGNKKRYIIVNEYKYKNPWKICNFTGTTPGSLVKVAFDQLKRGKKLLFCLSGQKIKAKYGSQYLSEEIKKRFPELKVLIVDGQTVADPQSPAYKCTERLNEVLLDYDVVLCTSVIETGVSIDIDRFDAVFGIFSGLQTANTVRQFLARYRKPVPRFIWISKKGLSKVGNGMIWANGILGDEKTRQAELKDYLRQNGLQEDLETGGYSFDPFTTAWAKFGAFINYTNRNYRESILNGLREEGHIICDNVLPTLDYEPIQLPSESEEKALRKEIAEGCKEAYRVDRVETTKADDIEPTQIETLKKQREMTVKERRELRKASIKQSYGVETVTEELVKADDKDLYNRLYLFYLWSKGRELMPKLDIRKYELAKKYGDGRAYLVDLKSYRNKVEALDTIDFDALLELDNFDKNNETLQECFNVILDNFWKFQKLFFPLTGKWKIEQEILENPMEMAQRIVGWVGLAFVKGKRVGSDGNRVQMWHKPACKVIDANQVCEYWYNRDLERLQKHETEKAKERELMEEMGIDSVSEFYQTVPNYEPNREELTGNESYGQAPTLDVDSYVKELQAKTKAEAKELTEFILPQTVDGFTLDDKHINVLPVVRQLVAGKVAQCREDIKALADEFLAALRESMDLRKIVAIWDIVLMDEINGQLLADCY</sequence>
<dbReference type="Pfam" id="PF02399">
    <property type="entry name" value="Herpes_ori_bp"/>
    <property type="match status" value="1"/>
</dbReference>
<dbReference type="SUPFAM" id="SSF52540">
    <property type="entry name" value="P-loop containing nucleoside triphosphate hydrolases"/>
    <property type="match status" value="1"/>
</dbReference>
<dbReference type="Proteomes" id="UP000010475">
    <property type="component" value="Plasmid pCYLST.03"/>
</dbReference>
<gene>
    <name evidence="4" type="ORF">Cylst_6394</name>
</gene>
<feature type="region of interest" description="Disordered" evidence="1">
    <location>
        <begin position="234"/>
        <end position="253"/>
    </location>
</feature>
<name>K9XAG3_9NOST</name>
<dbReference type="InterPro" id="IPR049996">
    <property type="entry name" value="Slr7037-like"/>
</dbReference>
<keyword evidence="4" id="KW-0378">Hydrolase</keyword>
<dbReference type="InterPro" id="IPR027417">
    <property type="entry name" value="P-loop_NTPase"/>
</dbReference>
<dbReference type="HOGENOM" id="CLU_004699_0_0_3"/>
<accession>K9XAG3</accession>
<evidence type="ECO:0000259" key="3">
    <source>
        <dbReference type="Pfam" id="PF12965"/>
    </source>
</evidence>
<dbReference type="OrthoDB" id="473036at2"/>
<dbReference type="EMBL" id="CP003645">
    <property type="protein sequence ID" value="AFZ28612.1"/>
    <property type="molecule type" value="Genomic_DNA"/>
</dbReference>
<protein>
    <submittedName>
        <fullName evidence="4">Transcription-repair coupling factor (Superfamily II helicase)</fullName>
    </submittedName>
</protein>
<dbReference type="NCBIfam" id="NF042913">
    <property type="entry name" value="CyRepA1"/>
    <property type="match status" value="1"/>
</dbReference>
<keyword evidence="4" id="KW-0547">Nucleotide-binding</keyword>
<dbReference type="GO" id="GO:0005524">
    <property type="term" value="F:ATP binding"/>
    <property type="evidence" value="ECO:0007669"/>
    <property type="project" value="InterPro"/>
</dbReference>
<dbReference type="CDD" id="cd01029">
    <property type="entry name" value="TOPRIM_primases"/>
    <property type="match status" value="1"/>
</dbReference>
<dbReference type="KEGG" id="csg:Cylst_6394"/>
<feature type="domain" description="Replication origin-binding protein" evidence="2">
    <location>
        <begin position="461"/>
        <end position="634"/>
    </location>
</feature>
<evidence type="ECO:0000256" key="1">
    <source>
        <dbReference type="SAM" id="MobiDB-lite"/>
    </source>
</evidence>
<dbReference type="InterPro" id="IPR024385">
    <property type="entry name" value="DUF3854"/>
</dbReference>
<evidence type="ECO:0000313" key="5">
    <source>
        <dbReference type="Proteomes" id="UP000010475"/>
    </source>
</evidence>
<evidence type="ECO:0000313" key="4">
    <source>
        <dbReference type="EMBL" id="AFZ28612.1"/>
    </source>
</evidence>
<dbReference type="GO" id="GO:0003688">
    <property type="term" value="F:DNA replication origin binding"/>
    <property type="evidence" value="ECO:0007669"/>
    <property type="project" value="InterPro"/>
</dbReference>
<organism evidence="4 5">
    <name type="scientific">Cylindrospermum stagnale PCC 7417</name>
    <dbReference type="NCBI Taxonomy" id="56107"/>
    <lineage>
        <taxon>Bacteria</taxon>
        <taxon>Bacillati</taxon>
        <taxon>Cyanobacteriota</taxon>
        <taxon>Cyanophyceae</taxon>
        <taxon>Nostocales</taxon>
        <taxon>Nostocaceae</taxon>
        <taxon>Cylindrospermum</taxon>
    </lineage>
</organism>
<dbReference type="AlphaFoldDB" id="K9XAG3"/>
<feature type="domain" description="DUF3854" evidence="3">
    <location>
        <begin position="292"/>
        <end position="418"/>
    </location>
</feature>